<gene>
    <name evidence="2" type="ORF">ACFQND_22915</name>
</gene>
<name>A0ABW1U3G5_9BURK</name>
<sequence>MTQTVSVWLVVLFGLLAANLPFVSNRLFAVLALKTPKNLAVRLAELVVWYFVVGGVGLYLEQRAGQIAPQGWEFYAITGALFITFAFPGFTWRYLFKHRN</sequence>
<keyword evidence="1" id="KW-1133">Transmembrane helix</keyword>
<accession>A0ABW1U3G5</accession>
<evidence type="ECO:0000313" key="3">
    <source>
        <dbReference type="Proteomes" id="UP001596270"/>
    </source>
</evidence>
<evidence type="ECO:0000313" key="2">
    <source>
        <dbReference type="EMBL" id="MFC6284088.1"/>
    </source>
</evidence>
<feature type="transmembrane region" description="Helical" evidence="1">
    <location>
        <begin position="72"/>
        <end position="96"/>
    </location>
</feature>
<proteinExistence type="predicted"/>
<keyword evidence="3" id="KW-1185">Reference proteome</keyword>
<dbReference type="InterPro" id="IPR016768">
    <property type="entry name" value="UCP019883"/>
</dbReference>
<dbReference type="RefSeq" id="WP_371439852.1">
    <property type="nucleotide sequence ID" value="NZ_JBHSRS010000084.1"/>
</dbReference>
<dbReference type="EMBL" id="JBHSRS010000084">
    <property type="protein sequence ID" value="MFC6284088.1"/>
    <property type="molecule type" value="Genomic_DNA"/>
</dbReference>
<reference evidence="3" key="1">
    <citation type="journal article" date="2019" name="Int. J. Syst. Evol. Microbiol.">
        <title>The Global Catalogue of Microorganisms (GCM) 10K type strain sequencing project: providing services to taxonomists for standard genome sequencing and annotation.</title>
        <authorList>
            <consortium name="The Broad Institute Genomics Platform"/>
            <consortium name="The Broad Institute Genome Sequencing Center for Infectious Disease"/>
            <person name="Wu L."/>
            <person name="Ma J."/>
        </authorList>
    </citation>
    <scope>NUCLEOTIDE SEQUENCE [LARGE SCALE GENOMIC DNA]</scope>
    <source>
        <strain evidence="3">CCUG 39402</strain>
    </source>
</reference>
<comment type="caution">
    <text evidence="2">The sequence shown here is derived from an EMBL/GenBank/DDBJ whole genome shotgun (WGS) entry which is preliminary data.</text>
</comment>
<feature type="transmembrane region" description="Helical" evidence="1">
    <location>
        <begin position="40"/>
        <end position="60"/>
    </location>
</feature>
<keyword evidence="1" id="KW-0812">Transmembrane</keyword>
<keyword evidence="1" id="KW-0472">Membrane</keyword>
<dbReference type="PIRSF" id="PIRSF019883">
    <property type="entry name" value="UCP019883"/>
    <property type="match status" value="1"/>
</dbReference>
<dbReference type="Pfam" id="PF10993">
    <property type="entry name" value="DUF2818"/>
    <property type="match status" value="1"/>
</dbReference>
<protein>
    <submittedName>
        <fullName evidence="2">DUF2818 family protein</fullName>
    </submittedName>
</protein>
<dbReference type="Proteomes" id="UP001596270">
    <property type="component" value="Unassembled WGS sequence"/>
</dbReference>
<evidence type="ECO:0000256" key="1">
    <source>
        <dbReference type="SAM" id="Phobius"/>
    </source>
</evidence>
<feature type="transmembrane region" description="Helical" evidence="1">
    <location>
        <begin position="6"/>
        <end position="28"/>
    </location>
</feature>
<organism evidence="2 3">
    <name type="scientific">Polaromonas aquatica</name>
    <dbReference type="NCBI Taxonomy" id="332657"/>
    <lineage>
        <taxon>Bacteria</taxon>
        <taxon>Pseudomonadati</taxon>
        <taxon>Pseudomonadota</taxon>
        <taxon>Betaproteobacteria</taxon>
        <taxon>Burkholderiales</taxon>
        <taxon>Comamonadaceae</taxon>
        <taxon>Polaromonas</taxon>
    </lineage>
</organism>